<dbReference type="SUPFAM" id="SSF47954">
    <property type="entry name" value="Cyclin-like"/>
    <property type="match status" value="2"/>
</dbReference>
<feature type="region of interest" description="Disordered" evidence="5">
    <location>
        <begin position="20"/>
        <end position="42"/>
    </location>
</feature>
<feature type="domain" description="Cyclin-like" evidence="6">
    <location>
        <begin position="327"/>
        <end position="409"/>
    </location>
</feature>
<evidence type="ECO:0000313" key="8">
    <source>
        <dbReference type="EMBL" id="CAI2368873.1"/>
    </source>
</evidence>
<dbReference type="SMART" id="SM01332">
    <property type="entry name" value="Cyclin_C"/>
    <property type="match status" value="1"/>
</dbReference>
<name>A0AAD1UGE5_EUPCR</name>
<gene>
    <name evidence="8" type="ORF">ECRASSUSDP1_LOCUS10169</name>
</gene>
<proteinExistence type="inferred from homology"/>
<dbReference type="Proteomes" id="UP001295684">
    <property type="component" value="Unassembled WGS sequence"/>
</dbReference>
<keyword evidence="3" id="KW-0131">Cell cycle</keyword>
<dbReference type="InterPro" id="IPR013763">
    <property type="entry name" value="Cyclin-like_dom"/>
</dbReference>
<evidence type="ECO:0000313" key="9">
    <source>
        <dbReference type="Proteomes" id="UP001295684"/>
    </source>
</evidence>
<accession>A0AAD1UGE5</accession>
<dbReference type="InterPro" id="IPR036915">
    <property type="entry name" value="Cyclin-like_sf"/>
</dbReference>
<dbReference type="Pfam" id="PF02984">
    <property type="entry name" value="Cyclin_C"/>
    <property type="match status" value="1"/>
</dbReference>
<comment type="caution">
    <text evidence="8">The sequence shown here is derived from an EMBL/GenBank/DDBJ whole genome shotgun (WGS) entry which is preliminary data.</text>
</comment>
<keyword evidence="2 4" id="KW-0195">Cyclin</keyword>
<keyword evidence="1" id="KW-0132">Cell division</keyword>
<evidence type="ECO:0000256" key="2">
    <source>
        <dbReference type="ARBA" id="ARBA00023127"/>
    </source>
</evidence>
<evidence type="ECO:0000256" key="4">
    <source>
        <dbReference type="RuleBase" id="RU000383"/>
    </source>
</evidence>
<evidence type="ECO:0000259" key="7">
    <source>
        <dbReference type="SMART" id="SM01332"/>
    </source>
</evidence>
<dbReference type="CDD" id="cd20537">
    <property type="entry name" value="CYCLIN_CCNO-like_rpt2"/>
    <property type="match status" value="1"/>
</dbReference>
<dbReference type="GO" id="GO:0016538">
    <property type="term" value="F:cyclin-dependent protein serine/threonine kinase regulator activity"/>
    <property type="evidence" value="ECO:0007669"/>
    <property type="project" value="InterPro"/>
</dbReference>
<dbReference type="PIRSF" id="PIRSF001771">
    <property type="entry name" value="Cyclin_A_B_D_E"/>
    <property type="match status" value="1"/>
</dbReference>
<dbReference type="Pfam" id="PF00134">
    <property type="entry name" value="Cyclin_N"/>
    <property type="match status" value="1"/>
</dbReference>
<reference evidence="8" key="1">
    <citation type="submission" date="2023-07" db="EMBL/GenBank/DDBJ databases">
        <authorList>
            <consortium name="AG Swart"/>
            <person name="Singh M."/>
            <person name="Singh A."/>
            <person name="Seah K."/>
            <person name="Emmerich C."/>
        </authorList>
    </citation>
    <scope>NUCLEOTIDE SEQUENCE</scope>
    <source>
        <strain evidence="8">DP1</strain>
    </source>
</reference>
<evidence type="ECO:0008006" key="10">
    <source>
        <dbReference type="Google" id="ProtNLM"/>
    </source>
</evidence>
<comment type="similarity">
    <text evidence="4">Belongs to the cyclin family.</text>
</comment>
<dbReference type="InterPro" id="IPR046965">
    <property type="entry name" value="Cyclin_A/B-like"/>
</dbReference>
<dbReference type="FunFam" id="1.10.472.10:FF:000001">
    <property type="entry name" value="G2/mitotic-specific cyclin"/>
    <property type="match status" value="1"/>
</dbReference>
<evidence type="ECO:0000256" key="3">
    <source>
        <dbReference type="ARBA" id="ARBA00023306"/>
    </source>
</evidence>
<protein>
    <recommendedName>
        <fullName evidence="10">Cyclin N-terminal domain-containing protein</fullName>
    </recommendedName>
</protein>
<sequence>MSSSSRQNISVLYERTIAGRDRAKKENNSSASQSVLGPSGVLSQSNFHKRVSNYKTGQQNFTMRRFGTEITNTSSASVLHHEAVKKTNGLKNKFLDKQLPLGKREGLKSNCSKAAPFAQQNWAKTIAKNAPDDIEMEEEQEIEEVKMCEEDKEEKLVQDTKEIKAQRRKAILKELEVCDLLDLRNPQYVAEYSTSIYNNMKGEEDTFLIDKDFLVETEIEERHRRRLVEWLSEVHNKFRLLPETFFITCKLVDLSIQKFGVKKSNLQLLSLGALLISTKYEEIYPPSVRQMLKVAANETIKKEDVLEMEYKILRTLDFGVTFPTPLRFLERLKKLVNADDHIFNLAHYIAQYSLLYIKFQTIKPSLVACGAIYLAMKSIKGRAPWNITYVKSTGYKEKAVRQVAERLCELMNSAESKALKSKFSSSKHMEVANLPISMG</sequence>
<evidence type="ECO:0000259" key="6">
    <source>
        <dbReference type="SMART" id="SM00385"/>
    </source>
</evidence>
<keyword evidence="9" id="KW-1185">Reference proteome</keyword>
<evidence type="ECO:0000256" key="1">
    <source>
        <dbReference type="ARBA" id="ARBA00022618"/>
    </source>
</evidence>
<dbReference type="EMBL" id="CAMPGE010010019">
    <property type="protein sequence ID" value="CAI2368873.1"/>
    <property type="molecule type" value="Genomic_DNA"/>
</dbReference>
<organism evidence="8 9">
    <name type="scientific">Euplotes crassus</name>
    <dbReference type="NCBI Taxonomy" id="5936"/>
    <lineage>
        <taxon>Eukaryota</taxon>
        <taxon>Sar</taxon>
        <taxon>Alveolata</taxon>
        <taxon>Ciliophora</taxon>
        <taxon>Intramacronucleata</taxon>
        <taxon>Spirotrichea</taxon>
        <taxon>Hypotrichia</taxon>
        <taxon>Euplotida</taxon>
        <taxon>Euplotidae</taxon>
        <taxon>Moneuplotes</taxon>
    </lineage>
</organism>
<evidence type="ECO:0000256" key="5">
    <source>
        <dbReference type="SAM" id="MobiDB-lite"/>
    </source>
</evidence>
<dbReference type="InterPro" id="IPR004367">
    <property type="entry name" value="Cyclin_C-dom"/>
</dbReference>
<dbReference type="AlphaFoldDB" id="A0AAD1UGE5"/>
<dbReference type="InterPro" id="IPR039361">
    <property type="entry name" value="Cyclin"/>
</dbReference>
<dbReference type="GO" id="GO:0051301">
    <property type="term" value="P:cell division"/>
    <property type="evidence" value="ECO:0007669"/>
    <property type="project" value="UniProtKB-KW"/>
</dbReference>
<dbReference type="GO" id="GO:0044772">
    <property type="term" value="P:mitotic cell cycle phase transition"/>
    <property type="evidence" value="ECO:0007669"/>
    <property type="project" value="InterPro"/>
</dbReference>
<feature type="domain" description="Cyclin C-terminal" evidence="7">
    <location>
        <begin position="323"/>
        <end position="437"/>
    </location>
</feature>
<dbReference type="PANTHER" id="PTHR10177">
    <property type="entry name" value="CYCLINS"/>
    <property type="match status" value="1"/>
</dbReference>
<dbReference type="Gene3D" id="1.10.472.10">
    <property type="entry name" value="Cyclin-like"/>
    <property type="match status" value="2"/>
</dbReference>
<dbReference type="SMART" id="SM00385">
    <property type="entry name" value="CYCLIN"/>
    <property type="match status" value="2"/>
</dbReference>
<dbReference type="InterPro" id="IPR006671">
    <property type="entry name" value="Cyclin_N"/>
</dbReference>
<feature type="compositionally biased region" description="Polar residues" evidence="5">
    <location>
        <begin position="28"/>
        <end position="42"/>
    </location>
</feature>
<feature type="domain" description="Cyclin-like" evidence="6">
    <location>
        <begin position="229"/>
        <end position="314"/>
    </location>
</feature>